<protein>
    <submittedName>
        <fullName evidence="1">rRNA accumulation- protein</fullName>
    </submittedName>
</protein>
<organism evidence="1">
    <name type="scientific">Ophidiomyces ophidiicola</name>
    <dbReference type="NCBI Taxonomy" id="1387563"/>
    <lineage>
        <taxon>Eukaryota</taxon>
        <taxon>Fungi</taxon>
        <taxon>Dikarya</taxon>
        <taxon>Ascomycota</taxon>
        <taxon>Pezizomycotina</taxon>
        <taxon>Eurotiomycetes</taxon>
        <taxon>Eurotiomycetidae</taxon>
        <taxon>Onygenales</taxon>
        <taxon>Onygenaceae</taxon>
        <taxon>Ophidiomyces</taxon>
    </lineage>
</organism>
<accession>A0ACB8V3H5</accession>
<sequence length="197" mass="22069">MNEAHPQFDPPQAPAKPLSPSAQLDLAITLILNCWPVLNLAVQSSWGGPNSSEKRDWLCAAVAELFSSRPDTDSIDLEEVLLQVMNDEFDVVVDDESGADIADRIMEVKAEIEKGELARVNKLWEEYNERERRGGDNLSLFKGVDVKDEDQETDGDEDEEESDVEMADAPTSKPPKERELPEVDEDGFTKVVGRRKR</sequence>
<gene>
    <name evidence="1" type="primary">TSR2</name>
    <name evidence="1" type="ORF">LOY88_001178</name>
</gene>
<comment type="caution">
    <text evidence="1">The sequence shown here is derived from an EMBL/GenBank/DDBJ whole genome shotgun (WGS) entry which is preliminary data.</text>
</comment>
<reference evidence="1" key="1">
    <citation type="journal article" date="2022" name="bioRxiv">
        <title>Population genetic analysis of Ophidiomyces ophidiicola, the causative agent of snake fungal disease, indicates recent introductions to the USA.</title>
        <authorList>
            <person name="Ladner J.T."/>
            <person name="Palmer J.M."/>
            <person name="Ettinger C.L."/>
            <person name="Stajich J.E."/>
            <person name="Farrell T.M."/>
            <person name="Glorioso B.M."/>
            <person name="Lawson B."/>
            <person name="Price S.J."/>
            <person name="Stengle A.G."/>
            <person name="Grear D.A."/>
            <person name="Lorch J.M."/>
        </authorList>
    </citation>
    <scope>NUCLEOTIDE SEQUENCE</scope>
    <source>
        <strain evidence="1">NWHC 24266-5</strain>
    </source>
</reference>
<dbReference type="EMBL" id="JALBCA010000012">
    <property type="protein sequence ID" value="KAI2391354.1"/>
    <property type="molecule type" value="Genomic_DNA"/>
</dbReference>
<evidence type="ECO:0000313" key="1">
    <source>
        <dbReference type="EMBL" id="KAI2391354.1"/>
    </source>
</evidence>
<proteinExistence type="predicted"/>
<name>A0ACB8V3H5_9EURO</name>